<organism evidence="2">
    <name type="scientific">Hemiselmis andersenii</name>
    <name type="common">Cryptophyte alga</name>
    <dbReference type="NCBI Taxonomy" id="464988"/>
    <lineage>
        <taxon>Eukaryota</taxon>
        <taxon>Cryptophyceae</taxon>
        <taxon>Cryptomonadales</taxon>
        <taxon>Hemiselmidaceae</taxon>
        <taxon>Hemiselmis</taxon>
    </lineage>
</organism>
<proteinExistence type="predicted"/>
<feature type="compositionally biased region" description="Basic and acidic residues" evidence="1">
    <location>
        <begin position="32"/>
        <end position="45"/>
    </location>
</feature>
<evidence type="ECO:0000313" key="2">
    <source>
        <dbReference type="EMBL" id="CAD8745042.1"/>
    </source>
</evidence>
<dbReference type="AlphaFoldDB" id="A0A7S0XWL6"/>
<feature type="compositionally biased region" description="Basic and acidic residues" evidence="1">
    <location>
        <begin position="64"/>
        <end position="96"/>
    </location>
</feature>
<sequence length="111" mass="12842">MARVCFGRVCATTSARFAKVLQGTEKAIFAQGERKGERSESEALAKRARAGQAGVAGQHRHEGHIHEVSEERMQLKQERERRERREEAERRAEKRPVWHSEWKHIFGSHGR</sequence>
<dbReference type="EMBL" id="HBFK01018665">
    <property type="protein sequence ID" value="CAD8745042.1"/>
    <property type="molecule type" value="Transcribed_RNA"/>
</dbReference>
<feature type="region of interest" description="Disordered" evidence="1">
    <location>
        <begin position="31"/>
        <end position="96"/>
    </location>
</feature>
<accession>A0A7S0XWL6</accession>
<name>A0A7S0XWL6_HEMAN</name>
<protein>
    <submittedName>
        <fullName evidence="2">Uncharacterized protein</fullName>
    </submittedName>
</protein>
<gene>
    <name evidence="2" type="ORF">HAND1043_LOCUS11537</name>
</gene>
<evidence type="ECO:0000256" key="1">
    <source>
        <dbReference type="SAM" id="MobiDB-lite"/>
    </source>
</evidence>
<reference evidence="2" key="1">
    <citation type="submission" date="2021-01" db="EMBL/GenBank/DDBJ databases">
        <authorList>
            <person name="Corre E."/>
            <person name="Pelletier E."/>
            <person name="Niang G."/>
            <person name="Scheremetjew M."/>
            <person name="Finn R."/>
            <person name="Kale V."/>
            <person name="Holt S."/>
            <person name="Cochrane G."/>
            <person name="Meng A."/>
            <person name="Brown T."/>
            <person name="Cohen L."/>
        </authorList>
    </citation>
    <scope>NUCLEOTIDE SEQUENCE</scope>
    <source>
        <strain evidence="2">CCMP441</strain>
    </source>
</reference>